<evidence type="ECO:0000313" key="6">
    <source>
        <dbReference type="EMBL" id="BEQ13939.1"/>
    </source>
</evidence>
<dbReference type="EMBL" id="AP028679">
    <property type="protein sequence ID" value="BEQ13939.1"/>
    <property type="molecule type" value="Genomic_DNA"/>
</dbReference>
<keyword evidence="7" id="KW-1185">Reference proteome</keyword>
<evidence type="ECO:0000256" key="1">
    <source>
        <dbReference type="ARBA" id="ARBA00004141"/>
    </source>
</evidence>
<feature type="transmembrane region" description="Helical" evidence="5">
    <location>
        <begin position="82"/>
        <end position="100"/>
    </location>
</feature>
<dbReference type="Pfam" id="PF01925">
    <property type="entry name" value="TauE"/>
    <property type="match status" value="1"/>
</dbReference>
<feature type="transmembrane region" description="Helical" evidence="5">
    <location>
        <begin position="178"/>
        <end position="211"/>
    </location>
</feature>
<evidence type="ECO:0000313" key="7">
    <source>
        <dbReference type="Proteomes" id="UP001366166"/>
    </source>
</evidence>
<dbReference type="AlphaFoldDB" id="A0AAU9EH77"/>
<evidence type="ECO:0000256" key="2">
    <source>
        <dbReference type="ARBA" id="ARBA00022692"/>
    </source>
</evidence>
<keyword evidence="5" id="KW-1003">Cell membrane</keyword>
<dbReference type="GO" id="GO:0005886">
    <property type="term" value="C:plasma membrane"/>
    <property type="evidence" value="ECO:0007669"/>
    <property type="project" value="UniProtKB-SubCell"/>
</dbReference>
<feature type="transmembrane region" description="Helical" evidence="5">
    <location>
        <begin position="275"/>
        <end position="296"/>
    </location>
</feature>
<comment type="similarity">
    <text evidence="5">Belongs to the 4-toluene sulfonate uptake permease (TSUP) (TC 2.A.102) family.</text>
</comment>
<organism evidence="6 7">
    <name type="scientific">Desulfoferula mesophila</name>
    <dbReference type="NCBI Taxonomy" id="3058419"/>
    <lineage>
        <taxon>Bacteria</taxon>
        <taxon>Pseudomonadati</taxon>
        <taxon>Thermodesulfobacteriota</taxon>
        <taxon>Desulfarculia</taxon>
        <taxon>Desulfarculales</taxon>
        <taxon>Desulfarculaceae</taxon>
        <taxon>Desulfoferula</taxon>
    </lineage>
</organism>
<dbReference type="InterPro" id="IPR051598">
    <property type="entry name" value="TSUP/Inactive_protease-like"/>
</dbReference>
<keyword evidence="4 5" id="KW-0472">Membrane</keyword>
<dbReference type="RefSeq" id="WP_338605669.1">
    <property type="nucleotide sequence ID" value="NZ_AP028679.1"/>
</dbReference>
<feature type="transmembrane region" description="Helical" evidence="5">
    <location>
        <begin position="246"/>
        <end position="268"/>
    </location>
</feature>
<proteinExistence type="inferred from homology"/>
<sequence>MDIYFPIAGLPLNLFMVLGIGGVVGFLSGLFGVGGGFLLTPLMMMVGIPPAVAAATGSNQMVGTAASAAFAHWRMGNVDFKMGGVILAGGLVGGTAGVQLVGELRALGNFEFVMKIIYVIMLGGVGGAMLLESVHSLRKGRGEAAAELAEISEGLWSKLCYKLPWHVNFEKSGLSTSVLFPFFIGGLVGLLSALLGVGGGFIMVPAMIYIIRMPTLVAIGTDLFQMVLSSANVAIQQAYYNQTVDVLLALLLLAASAVGAQLGAMVSLRLKGEHLRVLLAACVLAVTVKLFLDLALTPSQPIFLTPVELGH</sequence>
<dbReference type="Proteomes" id="UP001366166">
    <property type="component" value="Chromosome"/>
</dbReference>
<gene>
    <name evidence="6" type="ORF">FAK_10050</name>
</gene>
<dbReference type="InterPro" id="IPR002781">
    <property type="entry name" value="TM_pro_TauE-like"/>
</dbReference>
<feature type="transmembrane region" description="Helical" evidence="5">
    <location>
        <begin position="112"/>
        <end position="131"/>
    </location>
</feature>
<accession>A0AAU9EH77</accession>
<keyword evidence="2 5" id="KW-0812">Transmembrane</keyword>
<comment type="subcellular location">
    <subcellularLocation>
        <location evidence="5">Cell membrane</location>
        <topology evidence="5">Multi-pass membrane protein</topology>
    </subcellularLocation>
    <subcellularLocation>
        <location evidence="1">Membrane</location>
        <topology evidence="1">Multi-pass membrane protein</topology>
    </subcellularLocation>
</comment>
<dbReference type="PANTHER" id="PTHR43701:SF12">
    <property type="entry name" value="MEMBRANE TRANSPORTER PROTEIN YTNM-RELATED"/>
    <property type="match status" value="1"/>
</dbReference>
<name>A0AAU9EH77_9BACT</name>
<dbReference type="KEGG" id="dmp:FAK_10050"/>
<evidence type="ECO:0000256" key="5">
    <source>
        <dbReference type="RuleBase" id="RU363041"/>
    </source>
</evidence>
<evidence type="ECO:0000256" key="3">
    <source>
        <dbReference type="ARBA" id="ARBA00022989"/>
    </source>
</evidence>
<evidence type="ECO:0000256" key="4">
    <source>
        <dbReference type="ARBA" id="ARBA00023136"/>
    </source>
</evidence>
<protein>
    <recommendedName>
        <fullName evidence="5">Probable membrane transporter protein</fullName>
    </recommendedName>
</protein>
<reference evidence="7" key="1">
    <citation type="journal article" date="2023" name="Arch. Microbiol.">
        <title>Desulfoferula mesophilus gen. nov. sp. nov., a mesophilic sulfate-reducing bacterium isolated from a brackish lake sediment.</title>
        <authorList>
            <person name="Watanabe T."/>
            <person name="Yabe T."/>
            <person name="Tsuji J.M."/>
            <person name="Fukui M."/>
        </authorList>
    </citation>
    <scope>NUCLEOTIDE SEQUENCE [LARGE SCALE GENOMIC DNA]</scope>
    <source>
        <strain evidence="7">12FAK</strain>
    </source>
</reference>
<dbReference type="PANTHER" id="PTHR43701">
    <property type="entry name" value="MEMBRANE TRANSPORTER PROTEIN MJ0441-RELATED"/>
    <property type="match status" value="1"/>
</dbReference>
<keyword evidence="3 5" id="KW-1133">Transmembrane helix</keyword>
<feature type="transmembrane region" description="Helical" evidence="5">
    <location>
        <begin position="12"/>
        <end position="39"/>
    </location>
</feature>